<feature type="region of interest" description="Disordered" evidence="7">
    <location>
        <begin position="840"/>
        <end position="871"/>
    </location>
</feature>
<feature type="domain" description="Response regulatory" evidence="10">
    <location>
        <begin position="537"/>
        <end position="668"/>
    </location>
</feature>
<evidence type="ECO:0000256" key="3">
    <source>
        <dbReference type="ARBA" id="ARBA00022553"/>
    </source>
</evidence>
<dbReference type="SUPFAM" id="SSF52172">
    <property type="entry name" value="CheY-like"/>
    <property type="match status" value="2"/>
</dbReference>
<dbReference type="InterPro" id="IPR004358">
    <property type="entry name" value="Sig_transdc_His_kin-like_C"/>
</dbReference>
<dbReference type="SUPFAM" id="SSF55874">
    <property type="entry name" value="ATPase domain of HSP90 chaperone/DNA topoisomerase II/histidine kinase"/>
    <property type="match status" value="1"/>
</dbReference>
<name>A0A0G4H3R8_9ALVE</name>
<feature type="modified residue" description="4-aspartylphosphate" evidence="6">
    <location>
        <position position="588"/>
    </location>
</feature>
<dbReference type="EC" id="2.7.13.3" evidence="2"/>
<evidence type="ECO:0000256" key="1">
    <source>
        <dbReference type="ARBA" id="ARBA00000085"/>
    </source>
</evidence>
<dbReference type="CDD" id="cd00082">
    <property type="entry name" value="HisKA"/>
    <property type="match status" value="1"/>
</dbReference>
<dbReference type="InterPro" id="IPR011006">
    <property type="entry name" value="CheY-like_superfamily"/>
</dbReference>
<dbReference type="PROSITE" id="PS50109">
    <property type="entry name" value="HIS_KIN"/>
    <property type="match status" value="1"/>
</dbReference>
<dbReference type="InterPro" id="IPR005467">
    <property type="entry name" value="His_kinase_dom"/>
</dbReference>
<dbReference type="EMBL" id="CDMZ01001850">
    <property type="protein sequence ID" value="CEM38374.1"/>
    <property type="molecule type" value="Genomic_DNA"/>
</dbReference>
<comment type="catalytic activity">
    <reaction evidence="1">
        <text>ATP + protein L-histidine = ADP + protein N-phospho-L-histidine.</text>
        <dbReference type="EC" id="2.7.13.3"/>
    </reaction>
</comment>
<keyword evidence="3 6" id="KW-0597">Phosphoprotein</keyword>
<dbReference type="AlphaFoldDB" id="A0A0G4H3R8"/>
<keyword evidence="5" id="KW-0418">Kinase</keyword>
<evidence type="ECO:0000313" key="11">
    <source>
        <dbReference type="EMBL" id="CEM38374.1"/>
    </source>
</evidence>
<evidence type="ECO:0000256" key="4">
    <source>
        <dbReference type="ARBA" id="ARBA00022679"/>
    </source>
</evidence>
<dbReference type="PROSITE" id="PS50110">
    <property type="entry name" value="RESPONSE_REGULATORY"/>
    <property type="match status" value="2"/>
</dbReference>
<keyword evidence="8" id="KW-0812">Transmembrane</keyword>
<dbReference type="Gene3D" id="1.10.287.130">
    <property type="match status" value="1"/>
</dbReference>
<feature type="transmembrane region" description="Helical" evidence="8">
    <location>
        <begin position="12"/>
        <end position="28"/>
    </location>
</feature>
<dbReference type="Gene3D" id="3.30.565.10">
    <property type="entry name" value="Histidine kinase-like ATPase, C-terminal domain"/>
    <property type="match status" value="1"/>
</dbReference>
<evidence type="ECO:0000259" key="10">
    <source>
        <dbReference type="PROSITE" id="PS50110"/>
    </source>
</evidence>
<evidence type="ECO:0000256" key="8">
    <source>
        <dbReference type="SAM" id="Phobius"/>
    </source>
</evidence>
<proteinExistence type="predicted"/>
<dbReference type="InterPro" id="IPR001789">
    <property type="entry name" value="Sig_transdc_resp-reg_receiver"/>
</dbReference>
<organism evidence="11">
    <name type="scientific">Chromera velia CCMP2878</name>
    <dbReference type="NCBI Taxonomy" id="1169474"/>
    <lineage>
        <taxon>Eukaryota</taxon>
        <taxon>Sar</taxon>
        <taxon>Alveolata</taxon>
        <taxon>Colpodellida</taxon>
        <taxon>Chromeraceae</taxon>
        <taxon>Chromera</taxon>
    </lineage>
</organism>
<dbReference type="Pfam" id="PF00072">
    <property type="entry name" value="Response_reg"/>
    <property type="match status" value="2"/>
</dbReference>
<evidence type="ECO:0000256" key="6">
    <source>
        <dbReference type="PROSITE-ProRule" id="PRU00169"/>
    </source>
</evidence>
<dbReference type="Gene3D" id="3.40.50.2300">
    <property type="match status" value="2"/>
</dbReference>
<feature type="modified residue" description="4-aspartylphosphate" evidence="6">
    <location>
        <position position="814"/>
    </location>
</feature>
<sequence>MMNLRLPDGHLFWLGVMDISLWWLAGVVRSRELESQAGEIISIFSIGAVLQFFMARFLQQLPIRTMSESDLDKEKETKQRVSAETARDIFLSYIMHEMRNPLSGASLLVYEFSESLKELARATKDRRISLEGLRGLTKKEALRLRQLALFMGSQVEKMRGVCDDILQLEKIQKGKFEYEFVPTLIEDWVMNVATQATPQFSQIGGRTQSNQPKHLRPPSVQFSWNLLVAPDVQSLLSSLPVGVADFVRLEQVIGNFLSNAKKFTQKGFVRLHFDIRKLSEQEKEHTQLLQTKQGIAAVALEEREEDEDENRGKQMHCQRKLAWIVLRVCVTDSGAGLSEEDRGKLFRPYAQVRAGELQNGGGTGLGLCICKSFVEAHTGGQVGVESEGRGKGSTFFFQIFVPLLDSEHAPVHDEISPNSETSVAITSRSAERKPSILSLPISSERRATILSVTDESSGSKTAALLRERAGGRSHKAEFRSRTEPAIIQHPPVAFAPLPEPDTPSETSDQDCRSVSALALPREESGTASREAETDAADILLVDDDRFCLMAGSAAIQRLGFSVRTAPDGHDACRIVIDQKAHFRFILVDKHMGRMDGPEAVARIVAHFKRAAEEQENPEEVHPLPPFIIGCTADVAAESKCEFIEAGADRVIVKPLEPLQLAQTLRELEQSREQTVKVVTTPVAVEKKEEKEGNAGKEEMNEKIEKQGNRKNPSADSEEEPQRPSPPEDDEETPKDFPSLPQPMKMATPLRELSPSDEEPLGADVLLVDDDRFCLVAGSAVVRRLGFSVRTVEDGEDACDLIISQNASFRIVLMDKNMARMEGPDAIRKICAHFAAMQGDSHSEVPADESEASVKKKKSPHSQEAKTKPLIIGYTGDAGTEAEEVFMEAGADRVIFKPLDTRQLTEALQQLDQRS</sequence>
<gene>
    <name evidence="11" type="ORF">Cvel_24589</name>
</gene>
<dbReference type="GO" id="GO:0000155">
    <property type="term" value="F:phosphorelay sensor kinase activity"/>
    <property type="evidence" value="ECO:0007669"/>
    <property type="project" value="InterPro"/>
</dbReference>
<keyword evidence="4" id="KW-0808">Transferase</keyword>
<evidence type="ECO:0000256" key="2">
    <source>
        <dbReference type="ARBA" id="ARBA00012438"/>
    </source>
</evidence>
<feature type="domain" description="Histidine kinase" evidence="9">
    <location>
        <begin position="93"/>
        <end position="403"/>
    </location>
</feature>
<reference evidence="11" key="1">
    <citation type="submission" date="2014-11" db="EMBL/GenBank/DDBJ databases">
        <authorList>
            <person name="Otto D Thomas"/>
            <person name="Naeem Raeece"/>
        </authorList>
    </citation>
    <scope>NUCLEOTIDE SEQUENCE</scope>
</reference>
<evidence type="ECO:0000259" key="9">
    <source>
        <dbReference type="PROSITE" id="PS50109"/>
    </source>
</evidence>
<evidence type="ECO:0000256" key="7">
    <source>
        <dbReference type="SAM" id="MobiDB-lite"/>
    </source>
</evidence>
<dbReference type="InterPro" id="IPR003594">
    <property type="entry name" value="HATPase_dom"/>
</dbReference>
<keyword evidence="8" id="KW-1133">Transmembrane helix</keyword>
<feature type="transmembrane region" description="Helical" evidence="8">
    <location>
        <begin position="40"/>
        <end position="58"/>
    </location>
</feature>
<protein>
    <recommendedName>
        <fullName evidence="2">histidine kinase</fullName>
        <ecNumber evidence="2">2.7.13.3</ecNumber>
    </recommendedName>
</protein>
<feature type="compositionally biased region" description="Basic and acidic residues" evidence="7">
    <location>
        <begin position="686"/>
        <end position="707"/>
    </location>
</feature>
<dbReference type="SMART" id="SM00387">
    <property type="entry name" value="HATPase_c"/>
    <property type="match status" value="1"/>
</dbReference>
<accession>A0A0G4H3R8</accession>
<dbReference type="PRINTS" id="PR00344">
    <property type="entry name" value="BCTRLSENSOR"/>
</dbReference>
<dbReference type="CDD" id="cd17546">
    <property type="entry name" value="REC_hyHK_CKI1_RcsC-like"/>
    <property type="match status" value="2"/>
</dbReference>
<feature type="region of interest" description="Disordered" evidence="7">
    <location>
        <begin position="686"/>
        <end position="744"/>
    </location>
</feature>
<feature type="domain" description="Response regulatory" evidence="10">
    <location>
        <begin position="763"/>
        <end position="911"/>
    </location>
</feature>
<dbReference type="PhylomeDB" id="A0A0G4H3R8"/>
<evidence type="ECO:0000256" key="5">
    <source>
        <dbReference type="ARBA" id="ARBA00022777"/>
    </source>
</evidence>
<dbReference type="PANTHER" id="PTHR43047:SF69">
    <property type="entry name" value="HISTIDINE KINASE CONTAINING CHEY-HOMOLOGOUS RECEIVER DOMAIN-RELATED"/>
    <property type="match status" value="1"/>
</dbReference>
<dbReference type="VEuPathDB" id="CryptoDB:Cvel_24589"/>
<dbReference type="Pfam" id="PF02518">
    <property type="entry name" value="HATPase_c"/>
    <property type="match status" value="1"/>
</dbReference>
<dbReference type="PANTHER" id="PTHR43047">
    <property type="entry name" value="TWO-COMPONENT HISTIDINE PROTEIN KINASE"/>
    <property type="match status" value="1"/>
</dbReference>
<dbReference type="InterPro" id="IPR003661">
    <property type="entry name" value="HisK_dim/P_dom"/>
</dbReference>
<keyword evidence="8" id="KW-0472">Membrane</keyword>
<dbReference type="SMART" id="SM00448">
    <property type="entry name" value="REC"/>
    <property type="match status" value="2"/>
</dbReference>
<dbReference type="InterPro" id="IPR036890">
    <property type="entry name" value="HATPase_C_sf"/>
</dbReference>